<dbReference type="EMBL" id="BARW01004932">
    <property type="protein sequence ID" value="GAI68129.1"/>
    <property type="molecule type" value="Genomic_DNA"/>
</dbReference>
<dbReference type="AlphaFoldDB" id="X1SK25"/>
<evidence type="ECO:0000256" key="1">
    <source>
        <dbReference type="SAM" id="MobiDB-lite"/>
    </source>
</evidence>
<sequence length="263" mass="27002">GWLGDVATFDDFGAGAPSITKGTVTATDGTYTDKVRLDASGYGTNNGATHTYKVRARNAAGESGDSGTNTGYRKPGTLYRQWQKSAADSDASYSDISGATSDPYDYTGAPAPTVTPGTASASDGTYTGYVRLTLSGESANVGAGRYYRAKYTAAGCTTQYTSGNRGYRGVGSLTRQWYRSAGDSDASYSLLSGATTDPYNDTGAPAPTITPGAAAASDGLYATHVALSLSGQSANIGAGRYYKCLVSATGAASQYSTANRGYR</sequence>
<protein>
    <submittedName>
        <fullName evidence="2">Uncharacterized protein</fullName>
    </submittedName>
</protein>
<feature type="region of interest" description="Disordered" evidence="1">
    <location>
        <begin position="102"/>
        <end position="122"/>
    </location>
</feature>
<evidence type="ECO:0000313" key="2">
    <source>
        <dbReference type="EMBL" id="GAI68129.1"/>
    </source>
</evidence>
<comment type="caution">
    <text evidence="2">The sequence shown here is derived from an EMBL/GenBank/DDBJ whole genome shotgun (WGS) entry which is preliminary data.</text>
</comment>
<organism evidence="2">
    <name type="scientific">marine sediment metagenome</name>
    <dbReference type="NCBI Taxonomy" id="412755"/>
    <lineage>
        <taxon>unclassified sequences</taxon>
        <taxon>metagenomes</taxon>
        <taxon>ecological metagenomes</taxon>
    </lineage>
</organism>
<feature type="non-terminal residue" evidence="2">
    <location>
        <position position="263"/>
    </location>
</feature>
<accession>X1SK25</accession>
<gene>
    <name evidence="2" type="ORF">S12H4_11136</name>
</gene>
<name>X1SK25_9ZZZZ</name>
<feature type="non-terminal residue" evidence="2">
    <location>
        <position position="1"/>
    </location>
</feature>
<feature type="compositionally biased region" description="Low complexity" evidence="1">
    <location>
        <begin position="107"/>
        <end position="122"/>
    </location>
</feature>
<reference evidence="2" key="1">
    <citation type="journal article" date="2014" name="Front. Microbiol.">
        <title>High frequency of phylogenetically diverse reductive dehalogenase-homologous genes in deep subseafloor sedimentary metagenomes.</title>
        <authorList>
            <person name="Kawai M."/>
            <person name="Futagami T."/>
            <person name="Toyoda A."/>
            <person name="Takaki Y."/>
            <person name="Nishi S."/>
            <person name="Hori S."/>
            <person name="Arai W."/>
            <person name="Tsubouchi T."/>
            <person name="Morono Y."/>
            <person name="Uchiyama I."/>
            <person name="Ito T."/>
            <person name="Fujiyama A."/>
            <person name="Inagaki F."/>
            <person name="Takami H."/>
        </authorList>
    </citation>
    <scope>NUCLEOTIDE SEQUENCE</scope>
    <source>
        <strain evidence="2">Expedition CK06-06</strain>
    </source>
</reference>
<proteinExistence type="predicted"/>